<gene>
    <name evidence="2" type="ORF">GEV01_20700</name>
</gene>
<name>A0A843SNV5_9BURK</name>
<accession>A0A843SNV5</accession>
<dbReference type="PANTHER" id="PTHR33840">
    <property type="match status" value="1"/>
</dbReference>
<sequence>MNVLEADYMSDHPYFVWPLELPPLAGGMDTFGQLEVWALAKLRYKVYRELDKNEKCMLDLEWQERAARFGIYSQRPSLAKTLFQEYMKELDKRGYVRWLRARELPSAPPLPVQVPPHKVIVFFADGTQNGFDRKKTWPSTDVFASNVLKMYRWLDGAEITNTQHQNVESERILLDTKGAQAQVAKYLHGVGNHQNFISSSICSMGGSGLIARLIRGYTFISRHYCPGDKIVLIGFSRGAYTVRALAEWIIANGLLERDEKFPMTREAAYKKAAASWTEWQRGRSKADAQKEIEAMGFWKELKRELRRLPPFFRGPVPVLTGPVPVDTVAVWDTVGSLGFNRKLDRSPDGQFLRTDLAKLTDEVLPQMIGRGIQALALDEQRVDFTPSLWAKGQKRITQCLFPGAHSDVGGGYKESESGLSDGALIWMQQQLEQYKVLKFGSRPANIRPDAFAAAHRPWVETPFRFFRKSQRSYLGRSDIELHASISDRYHCFAVQACSKSMFTQYRPPNIPYQIPGGPRP</sequence>
<dbReference type="Pfam" id="PF09994">
    <property type="entry name" value="T6SS_Tle1-like_cat"/>
    <property type="match status" value="1"/>
</dbReference>
<dbReference type="RefSeq" id="WP_152807420.1">
    <property type="nucleotide sequence ID" value="NZ_WHUF01000005.1"/>
</dbReference>
<protein>
    <recommendedName>
        <fullName evidence="1">T6SS Phospholipase effector Tle1-like catalytic domain-containing protein</fullName>
    </recommendedName>
</protein>
<dbReference type="AlphaFoldDB" id="A0A843SNV5"/>
<evidence type="ECO:0000313" key="2">
    <source>
        <dbReference type="EMBL" id="MQA21936.1"/>
    </source>
</evidence>
<evidence type="ECO:0000259" key="1">
    <source>
        <dbReference type="Pfam" id="PF09994"/>
    </source>
</evidence>
<proteinExistence type="predicted"/>
<dbReference type="InterPro" id="IPR018712">
    <property type="entry name" value="Tle1-like_cat"/>
</dbReference>
<dbReference type="EMBL" id="WHUF01000005">
    <property type="protein sequence ID" value="MQA21936.1"/>
    <property type="molecule type" value="Genomic_DNA"/>
</dbReference>
<organism evidence="2 3">
    <name type="scientific">Rugamonas rivuli</name>
    <dbReference type="NCBI Taxonomy" id="2743358"/>
    <lineage>
        <taxon>Bacteria</taxon>
        <taxon>Pseudomonadati</taxon>
        <taxon>Pseudomonadota</taxon>
        <taxon>Betaproteobacteria</taxon>
        <taxon>Burkholderiales</taxon>
        <taxon>Oxalobacteraceae</taxon>
        <taxon>Telluria group</taxon>
        <taxon>Rugamonas</taxon>
    </lineage>
</organism>
<reference evidence="2 3" key="1">
    <citation type="submission" date="2019-10" db="EMBL/GenBank/DDBJ databases">
        <title>Two novel species isolated from a subtropical stream in China.</title>
        <authorList>
            <person name="Lu H."/>
        </authorList>
    </citation>
    <scope>NUCLEOTIDE SEQUENCE [LARGE SCALE GENOMIC DNA]</scope>
    <source>
        <strain evidence="2 3">FT103W</strain>
    </source>
</reference>
<dbReference type="Proteomes" id="UP000444318">
    <property type="component" value="Unassembled WGS sequence"/>
</dbReference>
<comment type="caution">
    <text evidence="2">The sequence shown here is derived from an EMBL/GenBank/DDBJ whole genome shotgun (WGS) entry which is preliminary data.</text>
</comment>
<dbReference type="PANTHER" id="PTHR33840:SF1">
    <property type="entry name" value="TLE1 PHOSPHOLIPASE DOMAIN-CONTAINING PROTEIN"/>
    <property type="match status" value="1"/>
</dbReference>
<feature type="domain" description="T6SS Phospholipase effector Tle1-like catalytic" evidence="1">
    <location>
        <begin position="118"/>
        <end position="430"/>
    </location>
</feature>
<keyword evidence="3" id="KW-1185">Reference proteome</keyword>
<evidence type="ECO:0000313" key="3">
    <source>
        <dbReference type="Proteomes" id="UP000444318"/>
    </source>
</evidence>